<dbReference type="PANTHER" id="PTHR48051:SF1">
    <property type="entry name" value="RAS SUPPRESSOR PROTEIN 1"/>
    <property type="match status" value="1"/>
</dbReference>
<dbReference type="HOGENOM" id="CLU_337636_0_0_10"/>
<keyword evidence="4" id="KW-1185">Reference proteome</keyword>
<name>F2IGW4_FLUTR</name>
<reference evidence="3 4" key="1">
    <citation type="journal article" date="2011" name="Stand. Genomic Sci.">
        <title>Complete genome sequence of the gliding freshwater bacterium Fluviicola taffensis type strain (RW262).</title>
        <authorList>
            <person name="Woyke T."/>
            <person name="Chertkov O."/>
            <person name="Lapidus A."/>
            <person name="Nolan M."/>
            <person name="Lucas S."/>
            <person name="Del Rio T.G."/>
            <person name="Tice H."/>
            <person name="Cheng J.F."/>
            <person name="Tapia R."/>
            <person name="Han C."/>
            <person name="Goodwin L."/>
            <person name="Pitluck S."/>
            <person name="Liolios K."/>
            <person name="Pagani I."/>
            <person name="Ivanova N."/>
            <person name="Huntemann M."/>
            <person name="Mavromatis K."/>
            <person name="Mikhailova N."/>
            <person name="Pati A."/>
            <person name="Chen A."/>
            <person name="Palaniappan K."/>
            <person name="Land M."/>
            <person name="Hauser L."/>
            <person name="Brambilla E.M."/>
            <person name="Rohde M."/>
            <person name="Mwirichia R."/>
            <person name="Sikorski J."/>
            <person name="Tindall B.J."/>
            <person name="Goker M."/>
            <person name="Bristow J."/>
            <person name="Eisen J.A."/>
            <person name="Markowitz V."/>
            <person name="Hugenholtz P."/>
            <person name="Klenk H.P."/>
            <person name="Kyrpides N.C."/>
        </authorList>
    </citation>
    <scope>NUCLEOTIDE SEQUENCE [LARGE SCALE GENOMIC DNA]</scope>
    <source>
        <strain evidence="4">DSM 16823 / RW262 / RW262</strain>
    </source>
</reference>
<accession>F2IGW4</accession>
<keyword evidence="2" id="KW-0677">Repeat</keyword>
<dbReference type="eggNOG" id="COG4886">
    <property type="taxonomic scope" value="Bacteria"/>
</dbReference>
<dbReference type="EMBL" id="CP002542">
    <property type="protein sequence ID" value="AEA44745.1"/>
    <property type="molecule type" value="Genomic_DNA"/>
</dbReference>
<evidence type="ECO:0000313" key="3">
    <source>
        <dbReference type="EMBL" id="AEA44745.1"/>
    </source>
</evidence>
<dbReference type="Pfam" id="PF00560">
    <property type="entry name" value="LRR_1"/>
    <property type="match status" value="1"/>
</dbReference>
<dbReference type="OrthoDB" id="1426594at2"/>
<dbReference type="PROSITE" id="PS51450">
    <property type="entry name" value="LRR"/>
    <property type="match status" value="1"/>
</dbReference>
<dbReference type="InterPro" id="IPR001611">
    <property type="entry name" value="Leu-rich_rpt"/>
</dbReference>
<dbReference type="Proteomes" id="UP000007463">
    <property type="component" value="Chromosome"/>
</dbReference>
<dbReference type="AlphaFoldDB" id="F2IGW4"/>
<dbReference type="Gene3D" id="3.80.10.10">
    <property type="entry name" value="Ribonuclease Inhibitor"/>
    <property type="match status" value="1"/>
</dbReference>
<dbReference type="InterPro" id="IPR050216">
    <property type="entry name" value="LRR_domain-containing"/>
</dbReference>
<dbReference type="STRING" id="755732.Fluta_2765"/>
<gene>
    <name evidence="3" type="ordered locus">Fluta_2765</name>
</gene>
<dbReference type="PANTHER" id="PTHR48051">
    <property type="match status" value="1"/>
</dbReference>
<dbReference type="InterPro" id="IPR003591">
    <property type="entry name" value="Leu-rich_rpt_typical-subtyp"/>
</dbReference>
<protein>
    <submittedName>
        <fullName evidence="3">Leucine-rich repeat-containing protein</fullName>
    </submittedName>
</protein>
<dbReference type="RefSeq" id="WP_013687514.1">
    <property type="nucleotide sequence ID" value="NC_015321.1"/>
</dbReference>
<dbReference type="KEGG" id="fte:Fluta_2765"/>
<keyword evidence="1" id="KW-0433">Leucine-rich repeat</keyword>
<reference evidence="4" key="2">
    <citation type="submission" date="2011-02" db="EMBL/GenBank/DDBJ databases">
        <title>The complete genome of Fluviicola taffensis DSM 16823.</title>
        <authorList>
            <consortium name="US DOE Joint Genome Institute (JGI-PGF)"/>
            <person name="Lucas S."/>
            <person name="Copeland A."/>
            <person name="Lapidus A."/>
            <person name="Bruce D."/>
            <person name="Goodwin L."/>
            <person name="Pitluck S."/>
            <person name="Kyrpides N."/>
            <person name="Mavromatis K."/>
            <person name="Ivanova N."/>
            <person name="Mikhailova N."/>
            <person name="Pagani I."/>
            <person name="Chertkov O."/>
            <person name="Detter J.C."/>
            <person name="Han C."/>
            <person name="Tapia R."/>
            <person name="Land M."/>
            <person name="Hauser L."/>
            <person name="Markowitz V."/>
            <person name="Cheng J.-F."/>
            <person name="Hugenholtz P."/>
            <person name="Woyke T."/>
            <person name="Wu D."/>
            <person name="Tindall B."/>
            <person name="Pomrenke H.G."/>
            <person name="Brambilla E."/>
            <person name="Klenk H.-P."/>
            <person name="Eisen J.A."/>
        </authorList>
    </citation>
    <scope>NUCLEOTIDE SEQUENCE [LARGE SCALE GENOMIC DNA]</scope>
    <source>
        <strain evidence="4">DSM 16823 / RW262 / RW262</strain>
    </source>
</reference>
<dbReference type="InterPro" id="IPR032675">
    <property type="entry name" value="LRR_dom_sf"/>
</dbReference>
<proteinExistence type="predicted"/>
<evidence type="ECO:0000256" key="1">
    <source>
        <dbReference type="ARBA" id="ARBA00022614"/>
    </source>
</evidence>
<sequence precursor="true">MKQLITIFIIVLATSAYSQLKACYSLEEAQKDPKQVEELHLTNSPFVLIDTNFNQFTALKVLNLAYSPVMEVAPNVLIPSLKELNLSHASYNPWKISSIGQAFPNLEKLNLSGNQLPFIWSGLQSLGNLLALDISDNQLVTIPVEIMYLSNLKELNLANNHIKLQANELGALWALKKLNISSNSNLGSNNLILSIAESKQLKDLTIDGNGLNPTSIQLLSKMDLERLELANVNEPSTIDFTRFSSTKNLALTHSPNWLSKENEKQFDNISKLELTNSLIPIGLEKLKSLNTLVLKDITEDQLPKLYALKRLRILDISETSFNKDQIEKLKQELPRTQIITGNPDVTENMIANKVDPILELPAKKIAIQSTISSTISEKNVTLEIPENAFLDSNGKPYTGQVNIELTVYNDAIQTALAGIPMTFNENGQQELFASNGMLKLEAKGENEEILQPNPTNLIQASVGNLQPQNSGGLYSFNSQTGQWSTISDTVNKSNLNELIQRAIDSINGLELKNIVPRTINDRIFSIYPKFSRFDRTEFSLHSQLAPSISNSLVVTNNRKHALGKLMLKQKWVIDTIVSKEMKKHLKVMKKETKGWKAKRLNKRIPINFIPRLINRLDIKVDPSHDNYRLTFMYRDSAVSFPVAVAGGSNKQIQRNTQKFHDALKQVNKKDQRDEFNYEKLLEEQLKINDKAIRQNLINLAIMRLTQPSTMINQNQIGAAPIWNSPNQLNFGLSTFGLVNCDFFMRTPPEYVLSANSTLKDQNGEEYPLPNSIISVDPLLNYYMETASNFPVNCFRTSYLVFNLGAKKIGVSKPKEGVHLVSEITVIDISDKTPDEISKAILSI</sequence>
<dbReference type="SMART" id="SM00369">
    <property type="entry name" value="LRR_TYP"/>
    <property type="match status" value="3"/>
</dbReference>
<organism evidence="3 4">
    <name type="scientific">Fluviicola taffensis (strain DSM 16823 / NCIMB 13979 / RW262)</name>
    <dbReference type="NCBI Taxonomy" id="755732"/>
    <lineage>
        <taxon>Bacteria</taxon>
        <taxon>Pseudomonadati</taxon>
        <taxon>Bacteroidota</taxon>
        <taxon>Flavobacteriia</taxon>
        <taxon>Flavobacteriales</taxon>
        <taxon>Crocinitomicaceae</taxon>
        <taxon>Fluviicola</taxon>
    </lineage>
</organism>
<dbReference type="SUPFAM" id="SSF52058">
    <property type="entry name" value="L domain-like"/>
    <property type="match status" value="1"/>
</dbReference>
<evidence type="ECO:0000256" key="2">
    <source>
        <dbReference type="ARBA" id="ARBA00022737"/>
    </source>
</evidence>
<evidence type="ECO:0000313" key="4">
    <source>
        <dbReference type="Proteomes" id="UP000007463"/>
    </source>
</evidence>
<dbReference type="GO" id="GO:0005737">
    <property type="term" value="C:cytoplasm"/>
    <property type="evidence" value="ECO:0007669"/>
    <property type="project" value="TreeGrafter"/>
</dbReference>